<proteinExistence type="predicted"/>
<comment type="caution">
    <text evidence="1">The sequence shown here is derived from an EMBL/GenBank/DDBJ whole genome shotgun (WGS) entry which is preliminary data.</text>
</comment>
<dbReference type="EMBL" id="JAUSUE010000024">
    <property type="protein sequence ID" value="MDQ0204937.1"/>
    <property type="molecule type" value="Genomic_DNA"/>
</dbReference>
<name>A0ABT9YAT4_9FIRM</name>
<sequence>MSANGSAKAIKAEQRVKEKSKIEVDQRVIEAFQLMWGNFPEPATLVHKSREVIAVNDACAAIGRIKGMNCATHGAPEAHRGCLADQALSKQQSAFKKIEFGDKTIISYWLPVEGYPELFIHFGVGVTIDYDAVQR</sequence>
<accession>A0ABT9YAT4</accession>
<dbReference type="RefSeq" id="WP_307225235.1">
    <property type="nucleotide sequence ID" value="NZ_CP116940.1"/>
</dbReference>
<reference evidence="1 2" key="1">
    <citation type="submission" date="2023-07" db="EMBL/GenBank/DDBJ databases">
        <title>Genomic Encyclopedia of Type Strains, Phase IV (KMG-IV): sequencing the most valuable type-strain genomes for metagenomic binning, comparative biology and taxonomic classification.</title>
        <authorList>
            <person name="Goeker M."/>
        </authorList>
    </citation>
    <scope>NUCLEOTIDE SEQUENCE [LARGE SCALE GENOMIC DNA]</scope>
    <source>
        <strain evidence="1 2">DSM 16980</strain>
    </source>
</reference>
<gene>
    <name evidence="1" type="ORF">J2S01_002671</name>
</gene>
<evidence type="ECO:0008006" key="3">
    <source>
        <dbReference type="Google" id="ProtNLM"/>
    </source>
</evidence>
<evidence type="ECO:0000313" key="1">
    <source>
        <dbReference type="EMBL" id="MDQ0204937.1"/>
    </source>
</evidence>
<keyword evidence="2" id="KW-1185">Reference proteome</keyword>
<evidence type="ECO:0000313" key="2">
    <source>
        <dbReference type="Proteomes" id="UP001239167"/>
    </source>
</evidence>
<protein>
    <recommendedName>
        <fullName evidence="3">PAS fold-4 domain-containing protein</fullName>
    </recommendedName>
</protein>
<dbReference type="Proteomes" id="UP001239167">
    <property type="component" value="Unassembled WGS sequence"/>
</dbReference>
<organism evidence="1 2">
    <name type="scientific">Pectinatus haikarae</name>
    <dbReference type="NCBI Taxonomy" id="349096"/>
    <lineage>
        <taxon>Bacteria</taxon>
        <taxon>Bacillati</taxon>
        <taxon>Bacillota</taxon>
        <taxon>Negativicutes</taxon>
        <taxon>Selenomonadales</taxon>
        <taxon>Selenomonadaceae</taxon>
        <taxon>Pectinatus</taxon>
    </lineage>
</organism>